<feature type="transmembrane region" description="Helical" evidence="1">
    <location>
        <begin position="115"/>
        <end position="145"/>
    </location>
</feature>
<evidence type="ECO:0000313" key="3">
    <source>
        <dbReference type="Proteomes" id="UP001434337"/>
    </source>
</evidence>
<keyword evidence="3" id="KW-1185">Reference proteome</keyword>
<evidence type="ECO:0000313" key="2">
    <source>
        <dbReference type="EMBL" id="WZW99313.1"/>
    </source>
</evidence>
<sequence>MIDMFSIVRSELTKVFTLRSTWLAIGVILLLNAVIIQIQLPLYTDAMAKITPDGMIELFDGQSQSAASLVWDLTTWPLQIGIFCFVIGALIAGAEFRQGHLGVSVLAVPSRLRLICAKTIATALVALGVGILLTLTSAAYMYVVVKDWNPALLWEPEAFAAYGRFQLFIVTFTLIGFALTLIARRTLTGIIVCGLMLGLTMTQVVSSIAPGVDALVPTSAGRNLLVEPGFPPPLTASPEHGAIVLIVWAIATVAVAAWMLQRRDAR</sequence>
<dbReference type="EMBL" id="CP115965">
    <property type="protein sequence ID" value="WZW99313.1"/>
    <property type="molecule type" value="Genomic_DNA"/>
</dbReference>
<evidence type="ECO:0008006" key="4">
    <source>
        <dbReference type="Google" id="ProtNLM"/>
    </source>
</evidence>
<feature type="transmembrane region" description="Helical" evidence="1">
    <location>
        <begin position="240"/>
        <end position="260"/>
    </location>
</feature>
<dbReference type="RefSeq" id="WP_342373052.1">
    <property type="nucleotide sequence ID" value="NZ_CP115965.1"/>
</dbReference>
<dbReference type="Proteomes" id="UP001434337">
    <property type="component" value="Chromosome"/>
</dbReference>
<proteinExistence type="predicted"/>
<keyword evidence="1" id="KW-0472">Membrane</keyword>
<feature type="transmembrane region" description="Helical" evidence="1">
    <location>
        <begin position="190"/>
        <end position="209"/>
    </location>
</feature>
<feature type="transmembrane region" description="Helical" evidence="1">
    <location>
        <begin position="76"/>
        <end position="94"/>
    </location>
</feature>
<accession>A0ABZ3C9X3</accession>
<gene>
    <name evidence="2" type="ORF">PCC79_03705</name>
</gene>
<reference evidence="2 3" key="1">
    <citation type="journal article" date="2023" name="Environ Microbiome">
        <title>A coral-associated actinobacterium mitigates coral bleaching under heat stress.</title>
        <authorList>
            <person name="Li J."/>
            <person name="Zou Y."/>
            <person name="Li Q."/>
            <person name="Zhang J."/>
            <person name="Bourne D.G."/>
            <person name="Lyu Y."/>
            <person name="Liu C."/>
            <person name="Zhang S."/>
        </authorList>
    </citation>
    <scope>NUCLEOTIDE SEQUENCE [LARGE SCALE GENOMIC DNA]</scope>
    <source>
        <strain evidence="2 3">SCSIO 13291</strain>
    </source>
</reference>
<name>A0ABZ3C9X3_9ACTN</name>
<protein>
    <recommendedName>
        <fullName evidence="4">ABC transporter permease</fullName>
    </recommendedName>
</protein>
<organism evidence="2 3">
    <name type="scientific">Propioniciclava soli</name>
    <dbReference type="NCBI Taxonomy" id="2775081"/>
    <lineage>
        <taxon>Bacteria</taxon>
        <taxon>Bacillati</taxon>
        <taxon>Actinomycetota</taxon>
        <taxon>Actinomycetes</taxon>
        <taxon>Propionibacteriales</taxon>
        <taxon>Propionibacteriaceae</taxon>
        <taxon>Propioniciclava</taxon>
    </lineage>
</organism>
<evidence type="ECO:0000256" key="1">
    <source>
        <dbReference type="SAM" id="Phobius"/>
    </source>
</evidence>
<feature type="transmembrane region" description="Helical" evidence="1">
    <location>
        <begin position="21"/>
        <end position="40"/>
    </location>
</feature>
<feature type="transmembrane region" description="Helical" evidence="1">
    <location>
        <begin position="165"/>
        <end position="183"/>
    </location>
</feature>
<keyword evidence="1" id="KW-0812">Transmembrane</keyword>
<keyword evidence="1" id="KW-1133">Transmembrane helix</keyword>